<name>A0A5B7K1X2_PORTR</name>
<proteinExistence type="predicted"/>
<dbReference type="Proteomes" id="UP000324222">
    <property type="component" value="Unassembled WGS sequence"/>
</dbReference>
<dbReference type="EMBL" id="VSRR010123659">
    <property type="protein sequence ID" value="MPD00614.1"/>
    <property type="molecule type" value="Genomic_DNA"/>
</dbReference>
<gene>
    <name evidence="2" type="ORF">E2C01_096096</name>
</gene>
<dbReference type="AlphaFoldDB" id="A0A5B7K1X2"/>
<accession>A0A5B7K1X2</accession>
<evidence type="ECO:0000313" key="3">
    <source>
        <dbReference type="Proteomes" id="UP000324222"/>
    </source>
</evidence>
<evidence type="ECO:0000313" key="2">
    <source>
        <dbReference type="EMBL" id="MPD00614.1"/>
    </source>
</evidence>
<organism evidence="2 3">
    <name type="scientific">Portunus trituberculatus</name>
    <name type="common">Swimming crab</name>
    <name type="synonym">Neptunus trituberculatus</name>
    <dbReference type="NCBI Taxonomy" id="210409"/>
    <lineage>
        <taxon>Eukaryota</taxon>
        <taxon>Metazoa</taxon>
        <taxon>Ecdysozoa</taxon>
        <taxon>Arthropoda</taxon>
        <taxon>Crustacea</taxon>
        <taxon>Multicrustacea</taxon>
        <taxon>Malacostraca</taxon>
        <taxon>Eumalacostraca</taxon>
        <taxon>Eucarida</taxon>
        <taxon>Decapoda</taxon>
        <taxon>Pleocyemata</taxon>
        <taxon>Brachyura</taxon>
        <taxon>Eubrachyura</taxon>
        <taxon>Portunoidea</taxon>
        <taxon>Portunidae</taxon>
        <taxon>Portuninae</taxon>
        <taxon>Portunus</taxon>
    </lineage>
</organism>
<feature type="region of interest" description="Disordered" evidence="1">
    <location>
        <begin position="34"/>
        <end position="74"/>
    </location>
</feature>
<sequence>MDGCSARGVSGEQRTCASCRRSEAGCREFRDQVLPGKRGGDLLNTPTPLTQGGRGSGAAETRSPPASFYSFPGT</sequence>
<protein>
    <submittedName>
        <fullName evidence="2">Uncharacterized protein</fullName>
    </submittedName>
</protein>
<keyword evidence="3" id="KW-1185">Reference proteome</keyword>
<evidence type="ECO:0000256" key="1">
    <source>
        <dbReference type="SAM" id="MobiDB-lite"/>
    </source>
</evidence>
<comment type="caution">
    <text evidence="2">The sequence shown here is derived from an EMBL/GenBank/DDBJ whole genome shotgun (WGS) entry which is preliminary data.</text>
</comment>
<reference evidence="2 3" key="1">
    <citation type="submission" date="2019-05" db="EMBL/GenBank/DDBJ databases">
        <title>Another draft genome of Portunus trituberculatus and its Hox gene families provides insights of decapod evolution.</title>
        <authorList>
            <person name="Jeong J.-H."/>
            <person name="Song I."/>
            <person name="Kim S."/>
            <person name="Choi T."/>
            <person name="Kim D."/>
            <person name="Ryu S."/>
            <person name="Kim W."/>
        </authorList>
    </citation>
    <scope>NUCLEOTIDE SEQUENCE [LARGE SCALE GENOMIC DNA]</scope>
    <source>
        <tissue evidence="2">Muscle</tissue>
    </source>
</reference>